<sequence length="109" mass="12656">MNKTTVRILDYAFTVEYCSEGNYGLKIECIMPWGEEVLAYGQLTERDGTWVLVGMTFEDAHDEVTLRDFFSGLLKVRGFAYPQAIEDFRLINQLDQQIEDLRNHFKPAI</sequence>
<dbReference type="RefSeq" id="WP_149837705.1">
    <property type="nucleotide sequence ID" value="NZ_VUOC01000002.1"/>
</dbReference>
<dbReference type="AlphaFoldDB" id="A0A5B2VXS2"/>
<keyword evidence="2" id="KW-1185">Reference proteome</keyword>
<dbReference type="EMBL" id="VUOC01000002">
    <property type="protein sequence ID" value="KAA2242829.1"/>
    <property type="molecule type" value="Genomic_DNA"/>
</dbReference>
<gene>
    <name evidence="1" type="ORF">F0L74_09885</name>
</gene>
<evidence type="ECO:0000313" key="2">
    <source>
        <dbReference type="Proteomes" id="UP000324611"/>
    </source>
</evidence>
<accession>A0A5B2VXS2</accession>
<protein>
    <submittedName>
        <fullName evidence="1">Uncharacterized protein</fullName>
    </submittedName>
</protein>
<reference evidence="1 2" key="2">
    <citation type="submission" date="2019-09" db="EMBL/GenBank/DDBJ databases">
        <authorList>
            <person name="Jin C."/>
        </authorList>
    </citation>
    <scope>NUCLEOTIDE SEQUENCE [LARGE SCALE GENOMIC DNA]</scope>
    <source>
        <strain evidence="1 2">BN140078</strain>
    </source>
</reference>
<name>A0A5B2VXS2_9BACT</name>
<comment type="caution">
    <text evidence="1">The sequence shown here is derived from an EMBL/GenBank/DDBJ whole genome shotgun (WGS) entry which is preliminary data.</text>
</comment>
<organism evidence="1 2">
    <name type="scientific">Chitinophaga agrisoli</name>
    <dbReference type="NCBI Taxonomy" id="2607653"/>
    <lineage>
        <taxon>Bacteria</taxon>
        <taxon>Pseudomonadati</taxon>
        <taxon>Bacteroidota</taxon>
        <taxon>Chitinophagia</taxon>
        <taxon>Chitinophagales</taxon>
        <taxon>Chitinophagaceae</taxon>
        <taxon>Chitinophaga</taxon>
    </lineage>
</organism>
<reference evidence="1 2" key="1">
    <citation type="submission" date="2019-09" db="EMBL/GenBank/DDBJ databases">
        <title>Chitinophaga ginsengihumi sp. nov., isolated from soil of ginseng rhizosphere.</title>
        <authorList>
            <person name="Lee J."/>
        </authorList>
    </citation>
    <scope>NUCLEOTIDE SEQUENCE [LARGE SCALE GENOMIC DNA]</scope>
    <source>
        <strain evidence="1 2">BN140078</strain>
    </source>
</reference>
<evidence type="ECO:0000313" key="1">
    <source>
        <dbReference type="EMBL" id="KAA2242829.1"/>
    </source>
</evidence>
<dbReference type="Proteomes" id="UP000324611">
    <property type="component" value="Unassembled WGS sequence"/>
</dbReference>
<proteinExistence type="predicted"/>